<gene>
    <name evidence="2" type="ORF">DYADSP32_1722</name>
</gene>
<proteinExistence type="predicted"/>
<feature type="non-terminal residue" evidence="2">
    <location>
        <position position="1"/>
    </location>
</feature>
<dbReference type="EMBL" id="LR732074">
    <property type="protein sequence ID" value="VWV56491.1"/>
    <property type="molecule type" value="Genomic_DNA"/>
</dbReference>
<reference evidence="2" key="1">
    <citation type="submission" date="2019-10" db="EMBL/GenBank/DDBJ databases">
        <authorList>
            <person name="Dow E L."/>
        </authorList>
    </citation>
    <scope>NUCLEOTIDE SEQUENCE</scope>
    <source>
        <strain evidence="1">32</strain>
        <strain evidence="2">Dyadobacter sp. 32 sample 2</strain>
    </source>
</reference>
<evidence type="ECO:0000313" key="2">
    <source>
        <dbReference type="EMBL" id="VXD44048.1"/>
    </source>
</evidence>
<evidence type="ECO:0000313" key="1">
    <source>
        <dbReference type="EMBL" id="VWV56491.1"/>
    </source>
</evidence>
<sequence length="42" mass="5049">NGKIRQRCRYTRYRLSLFHGKKTDCRERKYLCFGAAEQKGPL</sequence>
<protein>
    <submittedName>
        <fullName evidence="2">Uncharacterized protein</fullName>
    </submittedName>
</protein>
<organism evidence="2">
    <name type="scientific">Dyadobacter sp. 32</name>
    <dbReference type="NCBI Taxonomy" id="538966"/>
    <lineage>
        <taxon>Bacteria</taxon>
        <taxon>Pseudomonadati</taxon>
        <taxon>Bacteroidota</taxon>
        <taxon>Cytophagia</taxon>
        <taxon>Cytophagales</taxon>
        <taxon>Spirosomataceae</taxon>
        <taxon>Dyadobacter</taxon>
    </lineage>
</organism>
<feature type="non-terminal residue" evidence="2">
    <location>
        <position position="42"/>
    </location>
</feature>
<dbReference type="EMBL" id="LR735258">
    <property type="protein sequence ID" value="VXD44048.1"/>
    <property type="molecule type" value="Genomic_DNA"/>
</dbReference>
<name>A0A5Q5ADG5_9BACT</name>
<dbReference type="AlphaFoldDB" id="A0A5Q5ADG5"/>
<accession>A0A5Q5ADG5</accession>